<evidence type="ECO:0000313" key="4">
    <source>
        <dbReference type="Proteomes" id="UP001143486"/>
    </source>
</evidence>
<keyword evidence="4" id="KW-1185">Reference proteome</keyword>
<dbReference type="PANTHER" id="PTHR46825:SF9">
    <property type="entry name" value="BETA-LACTAMASE-RELATED DOMAIN-CONTAINING PROTEIN"/>
    <property type="match status" value="1"/>
</dbReference>
<reference evidence="3" key="2">
    <citation type="submission" date="2023-01" db="EMBL/GenBank/DDBJ databases">
        <authorList>
            <person name="Sun Q."/>
            <person name="Evtushenko L."/>
        </authorList>
    </citation>
    <scope>NUCLEOTIDE SEQUENCE</scope>
    <source>
        <strain evidence="3">VKM B-1513</strain>
    </source>
</reference>
<dbReference type="GO" id="GO:0016787">
    <property type="term" value="F:hydrolase activity"/>
    <property type="evidence" value="ECO:0007669"/>
    <property type="project" value="UniProtKB-KW"/>
</dbReference>
<dbReference type="RefSeq" id="WP_271188063.1">
    <property type="nucleotide sequence ID" value="NZ_BSFE01000013.1"/>
</dbReference>
<dbReference type="InterPro" id="IPR012338">
    <property type="entry name" value="Beta-lactam/transpept-like"/>
</dbReference>
<proteinExistence type="predicted"/>
<organism evidence="3 4">
    <name type="scientific">Maricaulis virginensis</name>
    <dbReference type="NCBI Taxonomy" id="144022"/>
    <lineage>
        <taxon>Bacteria</taxon>
        <taxon>Pseudomonadati</taxon>
        <taxon>Pseudomonadota</taxon>
        <taxon>Alphaproteobacteria</taxon>
        <taxon>Maricaulales</taxon>
        <taxon>Maricaulaceae</taxon>
        <taxon>Maricaulis</taxon>
    </lineage>
</organism>
<dbReference type="Pfam" id="PF00144">
    <property type="entry name" value="Beta-lactamase"/>
    <property type="match status" value="1"/>
</dbReference>
<gene>
    <name evidence="3" type="ORF">GCM10017621_32300</name>
</gene>
<dbReference type="Gene3D" id="3.40.710.10">
    <property type="entry name" value="DD-peptidase/beta-lactamase superfamily"/>
    <property type="match status" value="1"/>
</dbReference>
<evidence type="ECO:0000313" key="3">
    <source>
        <dbReference type="EMBL" id="GLK53722.1"/>
    </source>
</evidence>
<dbReference type="InterPro" id="IPR050491">
    <property type="entry name" value="AmpC-like"/>
</dbReference>
<name>A0A9W6IQB8_9PROT</name>
<dbReference type="PANTHER" id="PTHR46825">
    <property type="entry name" value="D-ALANYL-D-ALANINE-CARBOXYPEPTIDASE/ENDOPEPTIDASE AMPH"/>
    <property type="match status" value="1"/>
</dbReference>
<dbReference type="AlphaFoldDB" id="A0A9W6IQB8"/>
<dbReference type="Proteomes" id="UP001143486">
    <property type="component" value="Unassembled WGS sequence"/>
</dbReference>
<feature type="domain" description="Beta-lactamase-related" evidence="2">
    <location>
        <begin position="31"/>
        <end position="342"/>
    </location>
</feature>
<comment type="caution">
    <text evidence="3">The sequence shown here is derived from an EMBL/GenBank/DDBJ whole genome shotgun (WGS) entry which is preliminary data.</text>
</comment>
<evidence type="ECO:0000256" key="1">
    <source>
        <dbReference type="SAM" id="SignalP"/>
    </source>
</evidence>
<keyword evidence="1" id="KW-0732">Signal</keyword>
<feature type="signal peptide" evidence="1">
    <location>
        <begin position="1"/>
        <end position="21"/>
    </location>
</feature>
<dbReference type="SUPFAM" id="SSF56601">
    <property type="entry name" value="beta-lactamase/transpeptidase-like"/>
    <property type="match status" value="1"/>
</dbReference>
<reference evidence="3" key="1">
    <citation type="journal article" date="2014" name="Int. J. Syst. Evol. Microbiol.">
        <title>Complete genome sequence of Corynebacterium casei LMG S-19264T (=DSM 44701T), isolated from a smear-ripened cheese.</title>
        <authorList>
            <consortium name="US DOE Joint Genome Institute (JGI-PGF)"/>
            <person name="Walter F."/>
            <person name="Albersmeier A."/>
            <person name="Kalinowski J."/>
            <person name="Ruckert C."/>
        </authorList>
    </citation>
    <scope>NUCLEOTIDE SEQUENCE</scope>
    <source>
        <strain evidence="3">VKM B-1513</strain>
    </source>
</reference>
<keyword evidence="3" id="KW-0378">Hydrolase</keyword>
<evidence type="ECO:0000259" key="2">
    <source>
        <dbReference type="Pfam" id="PF00144"/>
    </source>
</evidence>
<accession>A0A9W6IQB8</accession>
<sequence length="361" mass="37635">MLSPLCFAAAPFIMLQAVAPAAQDAALAVTAEQLIAETGSPGAAVMVARGGDIRLGTAGVRARGSDAAIAPDDLWHIGSDTKAMTATLVARLAERGVIGWDDTIGEHLGNRVEEIHPAYRDMTFRHLLSHRAGLDANPGMLALVGFATSDAPLGEQRLDYAANMLAREPAAQAETEFLYSNAGYVIAGAMLEQVTGESWEELIRTEVFEPLGMTSAGFGAPGSADAVDQPRGHRAGLFGGLNAVAPGPRADNPPVMGPAGTVHASMSDIARFLNAHLDQPEDYLSADSWALLHTPPFGGEYAMGWGVGEGGRLQHAGSNTMWFVVVAVDPVAGEVRAVGVNDGRIDRVAGPVRDALQGLAD</sequence>
<feature type="chain" id="PRO_5040968703" evidence="1">
    <location>
        <begin position="22"/>
        <end position="361"/>
    </location>
</feature>
<dbReference type="EMBL" id="BSFE01000013">
    <property type="protein sequence ID" value="GLK53722.1"/>
    <property type="molecule type" value="Genomic_DNA"/>
</dbReference>
<protein>
    <submittedName>
        <fullName evidence="3">Serine hydrolase</fullName>
    </submittedName>
</protein>
<dbReference type="InterPro" id="IPR001466">
    <property type="entry name" value="Beta-lactam-related"/>
</dbReference>